<protein>
    <recommendedName>
        <fullName evidence="5">CSC1/OSCA1-like N-terminal transmembrane domain-containing protein</fullName>
    </recommendedName>
</protein>
<dbReference type="RefSeq" id="XP_066072290.1">
    <property type="nucleotide sequence ID" value="XM_066216193.1"/>
</dbReference>
<feature type="transmembrane region" description="Helical" evidence="2">
    <location>
        <begin position="193"/>
        <end position="217"/>
    </location>
</feature>
<evidence type="ECO:0000256" key="1">
    <source>
        <dbReference type="SAM" id="MobiDB-lite"/>
    </source>
</evidence>
<feature type="transmembrane region" description="Helical" evidence="2">
    <location>
        <begin position="134"/>
        <end position="157"/>
    </location>
</feature>
<feature type="transmembrane region" description="Helical" evidence="2">
    <location>
        <begin position="237"/>
        <end position="260"/>
    </location>
</feature>
<sequence>MGSHSRSHSRSHHRSNSRSNSSDKIQNTPYNHFICIFLTFISTLFLFLVILYNVPFSSDDTGGLKDRLWLLKLKDRSTEYGFGIWGFCSWSTNSRNPGGTCTKKSFWKLPGDAVRGDGIGNLNLPPEISKSLSISGFFLVFVLISSVFLLLSLFLTLRFHYPNQPSMTDNRHAFKKGRKMLWRTFLAFQLRNVWLRLLTSIWILAFTLPVIVISVVGVNKIKDLGNNNVVVKLGSGWIMALVSIILLISVQIAIPMGGLWNNSNRSGRDH</sequence>
<dbReference type="GeneID" id="91091063"/>
<dbReference type="Proteomes" id="UP001355207">
    <property type="component" value="Chromosome 1"/>
</dbReference>
<feature type="compositionally biased region" description="Basic residues" evidence="1">
    <location>
        <begin position="1"/>
        <end position="16"/>
    </location>
</feature>
<accession>A0AAX4JL65</accession>
<name>A0AAX4JL65_9TREE</name>
<dbReference type="EMBL" id="CP144098">
    <property type="protein sequence ID" value="WWC85527.1"/>
    <property type="molecule type" value="Genomic_DNA"/>
</dbReference>
<keyword evidence="2" id="KW-0472">Membrane</keyword>
<keyword evidence="4" id="KW-1185">Reference proteome</keyword>
<reference evidence="3 4" key="1">
    <citation type="submission" date="2024-01" db="EMBL/GenBank/DDBJ databases">
        <title>Comparative genomics of Cryptococcus and Kwoniella reveals pathogenesis evolution and contrasting modes of karyotype evolution via chromosome fusion or intercentromeric recombination.</title>
        <authorList>
            <person name="Coelho M.A."/>
            <person name="David-Palma M."/>
            <person name="Shea T."/>
            <person name="Bowers K."/>
            <person name="McGinley-Smith S."/>
            <person name="Mohammad A.W."/>
            <person name="Gnirke A."/>
            <person name="Yurkov A.M."/>
            <person name="Nowrousian M."/>
            <person name="Sun S."/>
            <person name="Cuomo C.A."/>
            <person name="Heitman J."/>
        </authorList>
    </citation>
    <scope>NUCLEOTIDE SEQUENCE [LARGE SCALE GENOMIC DNA]</scope>
    <source>
        <strain evidence="3 4">CBS 6074</strain>
    </source>
</reference>
<keyword evidence="2" id="KW-0812">Transmembrane</keyword>
<feature type="transmembrane region" description="Helical" evidence="2">
    <location>
        <begin position="33"/>
        <end position="54"/>
    </location>
</feature>
<evidence type="ECO:0000313" key="3">
    <source>
        <dbReference type="EMBL" id="WWC85527.1"/>
    </source>
</evidence>
<evidence type="ECO:0008006" key="5">
    <source>
        <dbReference type="Google" id="ProtNLM"/>
    </source>
</evidence>
<dbReference type="InterPro" id="IPR009571">
    <property type="entry name" value="SUR7/Rim9-like_fungi"/>
</dbReference>
<gene>
    <name evidence="3" type="ORF">L201_000391</name>
</gene>
<dbReference type="Pfam" id="PF06687">
    <property type="entry name" value="SUR7"/>
    <property type="match status" value="1"/>
</dbReference>
<dbReference type="AlphaFoldDB" id="A0AAX4JL65"/>
<dbReference type="GO" id="GO:0005886">
    <property type="term" value="C:plasma membrane"/>
    <property type="evidence" value="ECO:0007669"/>
    <property type="project" value="InterPro"/>
</dbReference>
<feature type="region of interest" description="Disordered" evidence="1">
    <location>
        <begin position="1"/>
        <end position="23"/>
    </location>
</feature>
<evidence type="ECO:0000313" key="4">
    <source>
        <dbReference type="Proteomes" id="UP001355207"/>
    </source>
</evidence>
<evidence type="ECO:0000256" key="2">
    <source>
        <dbReference type="SAM" id="Phobius"/>
    </source>
</evidence>
<proteinExistence type="predicted"/>
<keyword evidence="2" id="KW-1133">Transmembrane helix</keyword>
<organism evidence="3 4">
    <name type="scientific">Kwoniella dendrophila CBS 6074</name>
    <dbReference type="NCBI Taxonomy" id="1295534"/>
    <lineage>
        <taxon>Eukaryota</taxon>
        <taxon>Fungi</taxon>
        <taxon>Dikarya</taxon>
        <taxon>Basidiomycota</taxon>
        <taxon>Agaricomycotina</taxon>
        <taxon>Tremellomycetes</taxon>
        <taxon>Tremellales</taxon>
        <taxon>Cryptococcaceae</taxon>
        <taxon>Kwoniella</taxon>
    </lineage>
</organism>